<evidence type="ECO:0000256" key="1">
    <source>
        <dbReference type="SAM" id="Phobius"/>
    </source>
</evidence>
<feature type="transmembrane region" description="Helical" evidence="1">
    <location>
        <begin position="89"/>
        <end position="112"/>
    </location>
</feature>
<dbReference type="RefSeq" id="WP_210037705.1">
    <property type="nucleotide sequence ID" value="NZ_JBHLVU010000022.1"/>
</dbReference>
<dbReference type="InterPro" id="IPR010690">
    <property type="entry name" value="YqfD"/>
</dbReference>
<dbReference type="NCBIfam" id="TIGR02876">
    <property type="entry name" value="spore_yqfD"/>
    <property type="match status" value="1"/>
</dbReference>
<comment type="caution">
    <text evidence="2">The sequence shown here is derived from an EMBL/GenBank/DDBJ whole genome shotgun (WGS) entry which is preliminary data.</text>
</comment>
<protein>
    <submittedName>
        <fullName evidence="2">Sporulation protein YqfD</fullName>
    </submittedName>
</protein>
<keyword evidence="1" id="KW-0812">Transmembrane</keyword>
<name>A0ABS7CB11_9BACL</name>
<keyword evidence="1" id="KW-1133">Transmembrane helix</keyword>
<evidence type="ECO:0000313" key="3">
    <source>
        <dbReference type="Proteomes" id="UP001519887"/>
    </source>
</evidence>
<accession>A0ABS7CB11</accession>
<dbReference type="EMBL" id="JAHZIK010001000">
    <property type="protein sequence ID" value="MBW7457895.1"/>
    <property type="molecule type" value="Genomic_DNA"/>
</dbReference>
<gene>
    <name evidence="2" type="primary">yqfD</name>
    <name evidence="2" type="ORF">K0U00_28030</name>
</gene>
<dbReference type="PIRSF" id="PIRSF029895">
    <property type="entry name" value="SpoIV"/>
    <property type="match status" value="1"/>
</dbReference>
<sequence length="397" mass="44979">MNASWLQWLRGIVTVCIRGESLELLVNRALASGLELWSIRRTSSGELICDLTVNDFFRLRPLLRETSSRVHVESRRGLPFWLVKLEKRLFFGAGLLIFFIGMYILSSLIWTIDIKGNDRLSEEQILQAAKQEGLYPFQWSFRLEKSDVLSKKLTQKLPGAAWIGVEKQGTKITIQVVETTIPEKQELLSPRHLVASADAVVTEILADTGRPVVKRNTKVKKGDVLISGIYGDEAHTRTVVAKGIVKGLVWHEYMIVSPMQQKMKTYTGESITRWYGVAWGRALRVSGFGKVPYDQFETERHLEQASWRSLKLPLGRMKETIREVRVDEQTLTQQEAREAGLLQAKADLLTKAGAGSKIRAENILHEKADNGKVYMKVLFEVEQSIVAERPLVHIQGD</sequence>
<dbReference type="Pfam" id="PF06898">
    <property type="entry name" value="YqfD"/>
    <property type="match status" value="1"/>
</dbReference>
<organism evidence="2 3">
    <name type="scientific">Paenibacillus sepulcri</name>
    <dbReference type="NCBI Taxonomy" id="359917"/>
    <lineage>
        <taxon>Bacteria</taxon>
        <taxon>Bacillati</taxon>
        <taxon>Bacillota</taxon>
        <taxon>Bacilli</taxon>
        <taxon>Bacillales</taxon>
        <taxon>Paenibacillaceae</taxon>
        <taxon>Paenibacillus</taxon>
    </lineage>
</organism>
<evidence type="ECO:0000313" key="2">
    <source>
        <dbReference type="EMBL" id="MBW7457895.1"/>
    </source>
</evidence>
<proteinExistence type="predicted"/>
<keyword evidence="3" id="KW-1185">Reference proteome</keyword>
<dbReference type="Proteomes" id="UP001519887">
    <property type="component" value="Unassembled WGS sequence"/>
</dbReference>
<reference evidence="2 3" key="1">
    <citation type="submission" date="2021-07" db="EMBL/GenBank/DDBJ databases">
        <title>Paenibacillus radiodurans sp. nov., isolated from the southeastern edge of Tengger Desert.</title>
        <authorList>
            <person name="Zhang G."/>
        </authorList>
    </citation>
    <scope>NUCLEOTIDE SEQUENCE [LARGE SCALE GENOMIC DNA]</scope>
    <source>
        <strain evidence="2 3">CCM 7311</strain>
    </source>
</reference>
<keyword evidence="1" id="KW-0472">Membrane</keyword>